<name>A0A2H1EFX7_9ARCH</name>
<dbReference type="AlphaFoldDB" id="A0A2H1EFX7"/>
<dbReference type="EMBL" id="FRFC01000003">
    <property type="protein sequence ID" value="SHO44799.1"/>
    <property type="molecule type" value="Genomic_DNA"/>
</dbReference>
<evidence type="ECO:0000313" key="2">
    <source>
        <dbReference type="EMBL" id="SHO44799.1"/>
    </source>
</evidence>
<sequence>MKKEIGMILALVVIGFALNHAYADSIPAWVKNNAKWWSEDQINDKEFVSSIQYLIQSNIIKIPTSSQNTNATKSDHIPKWVKTNAGGWANDSISTLEFVSSLQYMIDVGIIQISQGGNESQNSNQTQLSNTTSVSSDTTSCDNESTPADKETCLANIENEQELKTKMQNSTPYTVGPVTYYLTGADAINTGDGEMVIVHTIIENTQSSSNNPDLFCTGPFACNYHLSDGQGDYPPSIFSLTSGHLELVYHKPVAIDWNFYSKEHVGGFDFDPSKQYYLKIGEPFGSTSIPLKLNLQ</sequence>
<feature type="compositionally biased region" description="Polar residues" evidence="1">
    <location>
        <begin position="117"/>
        <end position="128"/>
    </location>
</feature>
<organism evidence="2 3">
    <name type="scientific">Nitrosotalea sinensis</name>
    <dbReference type="NCBI Taxonomy" id="1499975"/>
    <lineage>
        <taxon>Archaea</taxon>
        <taxon>Nitrososphaerota</taxon>
        <taxon>Nitrososphaeria</taxon>
        <taxon>Nitrosotaleales</taxon>
        <taxon>Nitrosotaleaceae</taxon>
        <taxon>Nitrosotalea</taxon>
    </lineage>
</organism>
<dbReference type="RefSeq" id="WP_101009458.1">
    <property type="nucleotide sequence ID" value="NZ_FRFC01000003.1"/>
</dbReference>
<keyword evidence="3" id="KW-1185">Reference proteome</keyword>
<proteinExistence type="predicted"/>
<reference evidence="3" key="1">
    <citation type="submission" date="2016-12" db="EMBL/GenBank/DDBJ databases">
        <authorList>
            <person name="Herbold C."/>
        </authorList>
    </citation>
    <scope>NUCLEOTIDE SEQUENCE [LARGE SCALE GENOMIC DNA]</scope>
</reference>
<protein>
    <submittedName>
        <fullName evidence="2">Uncharacterized protein</fullName>
    </submittedName>
</protein>
<evidence type="ECO:0000256" key="1">
    <source>
        <dbReference type="SAM" id="MobiDB-lite"/>
    </source>
</evidence>
<evidence type="ECO:0000313" key="3">
    <source>
        <dbReference type="Proteomes" id="UP000232412"/>
    </source>
</evidence>
<dbReference type="OrthoDB" id="12320at2157"/>
<gene>
    <name evidence="2" type="ORF">NSIN_20443</name>
</gene>
<accession>A0A2H1EFX7</accession>
<feature type="region of interest" description="Disordered" evidence="1">
    <location>
        <begin position="117"/>
        <end position="150"/>
    </location>
</feature>
<dbReference type="Proteomes" id="UP000232412">
    <property type="component" value="Unassembled WGS sequence"/>
</dbReference>
<feature type="compositionally biased region" description="Low complexity" evidence="1">
    <location>
        <begin position="129"/>
        <end position="140"/>
    </location>
</feature>